<evidence type="ECO:0000256" key="2">
    <source>
        <dbReference type="PROSITE-ProRule" id="PRU00335"/>
    </source>
</evidence>
<dbReference type="Gene3D" id="1.10.357.10">
    <property type="entry name" value="Tetracycline Repressor, domain 2"/>
    <property type="match status" value="1"/>
</dbReference>
<dbReference type="Proteomes" id="UP001612915">
    <property type="component" value="Unassembled WGS sequence"/>
</dbReference>
<keyword evidence="1 2" id="KW-0238">DNA-binding</keyword>
<dbReference type="RefSeq" id="WP_398275546.1">
    <property type="nucleotide sequence ID" value="NZ_JBITLV010000001.1"/>
</dbReference>
<gene>
    <name evidence="4" type="ORF">ACIB24_04135</name>
</gene>
<dbReference type="PRINTS" id="PR00455">
    <property type="entry name" value="HTHTETR"/>
</dbReference>
<evidence type="ECO:0000259" key="3">
    <source>
        <dbReference type="PROSITE" id="PS50977"/>
    </source>
</evidence>
<evidence type="ECO:0000313" key="5">
    <source>
        <dbReference type="Proteomes" id="UP001612915"/>
    </source>
</evidence>
<comment type="caution">
    <text evidence="4">The sequence shown here is derived from an EMBL/GenBank/DDBJ whole genome shotgun (WGS) entry which is preliminary data.</text>
</comment>
<dbReference type="InterPro" id="IPR001647">
    <property type="entry name" value="HTH_TetR"/>
</dbReference>
<name>A0ABW8AIQ4_9ACTN</name>
<feature type="domain" description="HTH tetR-type" evidence="3">
    <location>
        <begin position="6"/>
        <end position="66"/>
    </location>
</feature>
<reference evidence="4 5" key="1">
    <citation type="submission" date="2024-10" db="EMBL/GenBank/DDBJ databases">
        <title>The Natural Products Discovery Center: Release of the First 8490 Sequenced Strains for Exploring Actinobacteria Biosynthetic Diversity.</title>
        <authorList>
            <person name="Kalkreuter E."/>
            <person name="Kautsar S.A."/>
            <person name="Yang D."/>
            <person name="Bader C.D."/>
            <person name="Teijaro C.N."/>
            <person name="Fluegel L."/>
            <person name="Davis C.M."/>
            <person name="Simpson J.R."/>
            <person name="Lauterbach L."/>
            <person name="Steele A.D."/>
            <person name="Gui C."/>
            <person name="Meng S."/>
            <person name="Li G."/>
            <person name="Viehrig K."/>
            <person name="Ye F."/>
            <person name="Su P."/>
            <person name="Kiefer A.F."/>
            <person name="Nichols A."/>
            <person name="Cepeda A.J."/>
            <person name="Yan W."/>
            <person name="Fan B."/>
            <person name="Jiang Y."/>
            <person name="Adhikari A."/>
            <person name="Zheng C.-J."/>
            <person name="Schuster L."/>
            <person name="Cowan T.M."/>
            <person name="Smanski M.J."/>
            <person name="Chevrette M.G."/>
            <person name="De Carvalho L.P.S."/>
            <person name="Shen B."/>
        </authorList>
    </citation>
    <scope>NUCLEOTIDE SEQUENCE [LARGE SCALE GENOMIC DNA]</scope>
    <source>
        <strain evidence="4 5">NPDC049639</strain>
    </source>
</reference>
<dbReference type="PANTHER" id="PTHR30055">
    <property type="entry name" value="HTH-TYPE TRANSCRIPTIONAL REGULATOR RUTR"/>
    <property type="match status" value="1"/>
</dbReference>
<protein>
    <submittedName>
        <fullName evidence="4">TetR/AcrR family transcriptional regulator</fullName>
    </submittedName>
</protein>
<dbReference type="Pfam" id="PF00440">
    <property type="entry name" value="TetR_N"/>
    <property type="match status" value="1"/>
</dbReference>
<keyword evidence="5" id="KW-1185">Reference proteome</keyword>
<dbReference type="PROSITE" id="PS50977">
    <property type="entry name" value="HTH_TETR_2"/>
    <property type="match status" value="1"/>
</dbReference>
<dbReference type="SUPFAM" id="SSF46689">
    <property type="entry name" value="Homeodomain-like"/>
    <property type="match status" value="1"/>
</dbReference>
<dbReference type="PANTHER" id="PTHR30055:SF187">
    <property type="entry name" value="TRANSCRIPTIONAL REGULATORY PROTEIN"/>
    <property type="match status" value="1"/>
</dbReference>
<sequence length="203" mass="21578">MTDQRLPHRLRLLQGLAEVLAGKEYAAVTVSDIVAAAGVSKRTFYEHFESKQECLLACYAEANGLLVAGLRSQGAGGAAHGAQRLTGLIDAYLRFLDESRATAAALLVEITSAGAEGRRVRRETNLELARVMLEVSNRPPDDPFDLDQALALVGGVTELVLTHAENHPDRPFRELRPAVLKFVGSVLRPAGVTAAAEPAGAGA</sequence>
<dbReference type="InterPro" id="IPR050109">
    <property type="entry name" value="HTH-type_TetR-like_transc_reg"/>
</dbReference>
<evidence type="ECO:0000313" key="4">
    <source>
        <dbReference type="EMBL" id="MFI7586242.1"/>
    </source>
</evidence>
<accession>A0ABW8AIQ4</accession>
<proteinExistence type="predicted"/>
<dbReference type="InterPro" id="IPR009057">
    <property type="entry name" value="Homeodomain-like_sf"/>
</dbReference>
<dbReference type="EMBL" id="JBITLV010000001">
    <property type="protein sequence ID" value="MFI7586242.1"/>
    <property type="molecule type" value="Genomic_DNA"/>
</dbReference>
<organism evidence="4 5">
    <name type="scientific">Spongisporangium articulatum</name>
    <dbReference type="NCBI Taxonomy" id="3362603"/>
    <lineage>
        <taxon>Bacteria</taxon>
        <taxon>Bacillati</taxon>
        <taxon>Actinomycetota</taxon>
        <taxon>Actinomycetes</taxon>
        <taxon>Kineosporiales</taxon>
        <taxon>Kineosporiaceae</taxon>
        <taxon>Spongisporangium</taxon>
    </lineage>
</organism>
<feature type="DNA-binding region" description="H-T-H motif" evidence="2">
    <location>
        <begin position="29"/>
        <end position="48"/>
    </location>
</feature>
<evidence type="ECO:0000256" key="1">
    <source>
        <dbReference type="ARBA" id="ARBA00023125"/>
    </source>
</evidence>